<proteinExistence type="predicted"/>
<evidence type="ECO:0000313" key="1">
    <source>
        <dbReference type="EMBL" id="KAG7462993.1"/>
    </source>
</evidence>
<keyword evidence="2" id="KW-1185">Reference proteome</keyword>
<name>A0A9D3PL76_MEGAT</name>
<dbReference type="EMBL" id="JAFDVH010000016">
    <property type="protein sequence ID" value="KAG7462993.1"/>
    <property type="molecule type" value="Genomic_DNA"/>
</dbReference>
<reference evidence="1" key="1">
    <citation type="submission" date="2021-01" db="EMBL/GenBank/DDBJ databases">
        <authorList>
            <person name="Zahm M."/>
            <person name="Roques C."/>
            <person name="Cabau C."/>
            <person name="Klopp C."/>
            <person name="Donnadieu C."/>
            <person name="Jouanno E."/>
            <person name="Lampietro C."/>
            <person name="Louis A."/>
            <person name="Herpin A."/>
            <person name="Echchiki A."/>
            <person name="Berthelot C."/>
            <person name="Parey E."/>
            <person name="Roest-Crollius H."/>
            <person name="Braasch I."/>
            <person name="Postlethwait J."/>
            <person name="Bobe J."/>
            <person name="Montfort J."/>
            <person name="Bouchez O."/>
            <person name="Begum T."/>
            <person name="Mejri S."/>
            <person name="Adams A."/>
            <person name="Chen W.-J."/>
            <person name="Guiguen Y."/>
        </authorList>
    </citation>
    <scope>NUCLEOTIDE SEQUENCE</scope>
    <source>
        <strain evidence="1">YG-15Mar2019-1</strain>
        <tissue evidence="1">Brain</tissue>
    </source>
</reference>
<gene>
    <name evidence="1" type="ORF">MATL_G00190590</name>
</gene>
<protein>
    <submittedName>
        <fullName evidence="1">Uncharacterized protein</fullName>
    </submittedName>
</protein>
<sequence>MQLSCAGAFQRVSERRSAISPPLSESVQQLASLLEAREAVRIPPVISLHFSSSLHLAAQLRLARCSSSARIPLTELREKRPMTRRVC</sequence>
<dbReference type="Proteomes" id="UP001046870">
    <property type="component" value="Chromosome 16"/>
</dbReference>
<organism evidence="1 2">
    <name type="scientific">Megalops atlanticus</name>
    <name type="common">Tarpon</name>
    <name type="synonym">Clupea gigantea</name>
    <dbReference type="NCBI Taxonomy" id="7932"/>
    <lineage>
        <taxon>Eukaryota</taxon>
        <taxon>Metazoa</taxon>
        <taxon>Chordata</taxon>
        <taxon>Craniata</taxon>
        <taxon>Vertebrata</taxon>
        <taxon>Euteleostomi</taxon>
        <taxon>Actinopterygii</taxon>
        <taxon>Neopterygii</taxon>
        <taxon>Teleostei</taxon>
        <taxon>Elopiformes</taxon>
        <taxon>Megalopidae</taxon>
        <taxon>Megalops</taxon>
    </lineage>
</organism>
<comment type="caution">
    <text evidence="1">The sequence shown here is derived from an EMBL/GenBank/DDBJ whole genome shotgun (WGS) entry which is preliminary data.</text>
</comment>
<evidence type="ECO:0000313" key="2">
    <source>
        <dbReference type="Proteomes" id="UP001046870"/>
    </source>
</evidence>
<dbReference type="AlphaFoldDB" id="A0A9D3PL76"/>
<accession>A0A9D3PL76</accession>